<dbReference type="InterPro" id="IPR002104">
    <property type="entry name" value="Integrase_catalytic"/>
</dbReference>
<evidence type="ECO:0000256" key="1">
    <source>
        <dbReference type="ARBA" id="ARBA00008857"/>
    </source>
</evidence>
<dbReference type="GO" id="GO:0015074">
    <property type="term" value="P:DNA integration"/>
    <property type="evidence" value="ECO:0007669"/>
    <property type="project" value="UniProtKB-KW"/>
</dbReference>
<evidence type="ECO:0000256" key="3">
    <source>
        <dbReference type="ARBA" id="ARBA00023125"/>
    </source>
</evidence>
<dbReference type="InterPro" id="IPR011010">
    <property type="entry name" value="DNA_brk_join_enz"/>
</dbReference>
<dbReference type="InterPro" id="IPR050808">
    <property type="entry name" value="Phage_Integrase"/>
</dbReference>
<comment type="similarity">
    <text evidence="1">Belongs to the 'phage' integrase family.</text>
</comment>
<reference evidence="6" key="1">
    <citation type="journal article" date="2014" name="Int. J. Syst. Evol. Microbiol.">
        <title>Complete genome sequence of Corynebacterium casei LMG S-19264T (=DSM 44701T), isolated from a smear-ripened cheese.</title>
        <authorList>
            <consortium name="US DOE Joint Genome Institute (JGI-PGF)"/>
            <person name="Walter F."/>
            <person name="Albersmeier A."/>
            <person name="Kalinowski J."/>
            <person name="Ruckert C."/>
        </authorList>
    </citation>
    <scope>NUCLEOTIDE SEQUENCE</scope>
    <source>
        <strain evidence="6">JCM 3051</strain>
    </source>
</reference>
<dbReference type="Pfam" id="PF22022">
    <property type="entry name" value="Phage_int_M"/>
    <property type="match status" value="1"/>
</dbReference>
<keyword evidence="4" id="KW-0233">DNA recombination</keyword>
<name>A0A8H9L2K1_9MICO</name>
<dbReference type="GO" id="GO:0003677">
    <property type="term" value="F:DNA binding"/>
    <property type="evidence" value="ECO:0007669"/>
    <property type="project" value="UniProtKB-KW"/>
</dbReference>
<dbReference type="Pfam" id="PF00589">
    <property type="entry name" value="Phage_integrase"/>
    <property type="match status" value="1"/>
</dbReference>
<dbReference type="Proteomes" id="UP000655589">
    <property type="component" value="Unassembled WGS sequence"/>
</dbReference>
<dbReference type="AlphaFoldDB" id="A0A8H9L2K1"/>
<dbReference type="Gene3D" id="1.10.443.10">
    <property type="entry name" value="Intergrase catalytic core"/>
    <property type="match status" value="1"/>
</dbReference>
<dbReference type="GO" id="GO:0006310">
    <property type="term" value="P:DNA recombination"/>
    <property type="evidence" value="ECO:0007669"/>
    <property type="project" value="UniProtKB-KW"/>
</dbReference>
<organism evidence="6 7">
    <name type="scientific">Promicromonospora citrea</name>
    <dbReference type="NCBI Taxonomy" id="43677"/>
    <lineage>
        <taxon>Bacteria</taxon>
        <taxon>Bacillati</taxon>
        <taxon>Actinomycetota</taxon>
        <taxon>Actinomycetes</taxon>
        <taxon>Micrococcales</taxon>
        <taxon>Promicromonosporaceae</taxon>
        <taxon>Promicromonospora</taxon>
    </lineage>
</organism>
<dbReference type="SUPFAM" id="SSF56349">
    <property type="entry name" value="DNA breaking-rejoining enzymes"/>
    <property type="match status" value="1"/>
</dbReference>
<evidence type="ECO:0000313" key="6">
    <source>
        <dbReference type="EMBL" id="GGM20308.1"/>
    </source>
</evidence>
<gene>
    <name evidence="6" type="ORF">GCM10010102_15000</name>
</gene>
<dbReference type="EMBL" id="BMPT01000004">
    <property type="protein sequence ID" value="GGM20308.1"/>
    <property type="molecule type" value="Genomic_DNA"/>
</dbReference>
<sequence>MPRAALPPGRWGRITSTQRGPRQWRARAYYRDYAGVRRLVEANGPTATQAEAALLDKLHEMSAGQTGGVVAITAETRMNVAFDEWWRERQLEGELTLQSFDTYGSNLRTHLRPALGNLRVREVTPVVVNRLLAGISLQGKHDVARQSRNILTQVMAMCVRYGAVSVNPVRDAAPVRRSRGPREIRTLALDQIPVLRKAVREWEDRPAKRGVRNITLLPQIVDTMLGTGLRIGECLALREDDLQLDGDAPTLTVHGTVVRVAVRPAAEGEPARRQLVRQAKPKSDSSRRTVTLPPFVVVALREALDLGLDGGPDRLVFPSTRGTPRSPSRVREQLREALEGTGVTVRPHDFRRTVASLLDAELDTKTAAAQLGHSTEATTLRHYVKRTHVAPDVRVVLDLLVTQPDADRGNANVMGK</sequence>
<reference evidence="6" key="2">
    <citation type="submission" date="2020-09" db="EMBL/GenBank/DDBJ databases">
        <authorList>
            <person name="Sun Q."/>
            <person name="Ohkuma M."/>
        </authorList>
    </citation>
    <scope>NUCLEOTIDE SEQUENCE</scope>
    <source>
        <strain evidence="6">JCM 3051</strain>
    </source>
</reference>
<dbReference type="PROSITE" id="PS51898">
    <property type="entry name" value="TYR_RECOMBINASE"/>
    <property type="match status" value="1"/>
</dbReference>
<evidence type="ECO:0000313" key="7">
    <source>
        <dbReference type="Proteomes" id="UP000655589"/>
    </source>
</evidence>
<dbReference type="PANTHER" id="PTHR30629:SF2">
    <property type="entry name" value="PROPHAGE INTEGRASE INTS-RELATED"/>
    <property type="match status" value="1"/>
</dbReference>
<proteinExistence type="inferred from homology"/>
<protein>
    <recommendedName>
        <fullName evidence="5">Tyr recombinase domain-containing protein</fullName>
    </recommendedName>
</protein>
<dbReference type="CDD" id="cd01189">
    <property type="entry name" value="INT_ICEBs1_C_like"/>
    <property type="match status" value="1"/>
</dbReference>
<accession>A0A8H9L2K1</accession>
<evidence type="ECO:0000259" key="5">
    <source>
        <dbReference type="PROSITE" id="PS51898"/>
    </source>
</evidence>
<dbReference type="Gene3D" id="1.10.150.130">
    <property type="match status" value="1"/>
</dbReference>
<keyword evidence="3" id="KW-0238">DNA-binding</keyword>
<dbReference type="InterPro" id="IPR010998">
    <property type="entry name" value="Integrase_recombinase_N"/>
</dbReference>
<dbReference type="InterPro" id="IPR053876">
    <property type="entry name" value="Phage_int_M"/>
</dbReference>
<evidence type="ECO:0000256" key="4">
    <source>
        <dbReference type="ARBA" id="ARBA00023172"/>
    </source>
</evidence>
<keyword evidence="7" id="KW-1185">Reference proteome</keyword>
<feature type="domain" description="Tyr recombinase" evidence="5">
    <location>
        <begin position="182"/>
        <end position="398"/>
    </location>
</feature>
<dbReference type="PANTHER" id="PTHR30629">
    <property type="entry name" value="PROPHAGE INTEGRASE"/>
    <property type="match status" value="1"/>
</dbReference>
<evidence type="ECO:0000256" key="2">
    <source>
        <dbReference type="ARBA" id="ARBA00022908"/>
    </source>
</evidence>
<keyword evidence="2" id="KW-0229">DNA integration</keyword>
<dbReference type="InterPro" id="IPR013762">
    <property type="entry name" value="Integrase-like_cat_sf"/>
</dbReference>
<comment type="caution">
    <text evidence="6">The sequence shown here is derived from an EMBL/GenBank/DDBJ whole genome shotgun (WGS) entry which is preliminary data.</text>
</comment>